<dbReference type="AlphaFoldDB" id="A0A382YRI7"/>
<organism evidence="1">
    <name type="scientific">marine metagenome</name>
    <dbReference type="NCBI Taxonomy" id="408172"/>
    <lineage>
        <taxon>unclassified sequences</taxon>
        <taxon>metagenomes</taxon>
        <taxon>ecological metagenomes</taxon>
    </lineage>
</organism>
<dbReference type="EMBL" id="UINC01177829">
    <property type="protein sequence ID" value="SVD85670.1"/>
    <property type="molecule type" value="Genomic_DNA"/>
</dbReference>
<name>A0A382YRI7_9ZZZZ</name>
<accession>A0A382YRI7</accession>
<feature type="non-terminal residue" evidence="1">
    <location>
        <position position="37"/>
    </location>
</feature>
<evidence type="ECO:0000313" key="1">
    <source>
        <dbReference type="EMBL" id="SVD85670.1"/>
    </source>
</evidence>
<protein>
    <submittedName>
        <fullName evidence="1">Uncharacterized protein</fullName>
    </submittedName>
</protein>
<proteinExistence type="predicted"/>
<gene>
    <name evidence="1" type="ORF">METZ01_LOCUS438524</name>
</gene>
<reference evidence="1" key="1">
    <citation type="submission" date="2018-05" db="EMBL/GenBank/DDBJ databases">
        <authorList>
            <person name="Lanie J.A."/>
            <person name="Ng W.-L."/>
            <person name="Kazmierczak K.M."/>
            <person name="Andrzejewski T.M."/>
            <person name="Davidsen T.M."/>
            <person name="Wayne K.J."/>
            <person name="Tettelin H."/>
            <person name="Glass J.I."/>
            <person name="Rusch D."/>
            <person name="Podicherti R."/>
            <person name="Tsui H.-C.T."/>
            <person name="Winkler M.E."/>
        </authorList>
    </citation>
    <scope>NUCLEOTIDE SEQUENCE</scope>
</reference>
<sequence length="37" mass="4030">MLLPSTLFIADFNRQGMTYAISLSELSSDGKLPGIEL</sequence>